<feature type="domain" description="G" evidence="7">
    <location>
        <begin position="227"/>
        <end position="308"/>
    </location>
</feature>
<dbReference type="STRING" id="93625.A0A409XC96"/>
<feature type="region of interest" description="Disordered" evidence="6">
    <location>
        <begin position="1"/>
        <end position="37"/>
    </location>
</feature>
<dbReference type="FunCoup" id="A0A409XC96">
    <property type="interactions" value="388"/>
</dbReference>
<dbReference type="AlphaFoldDB" id="A0A409XC96"/>
<keyword evidence="3" id="KW-0175">Coiled coil</keyword>
<dbReference type="Pfam" id="PF01926">
    <property type="entry name" value="MMR_HSR1"/>
    <property type="match status" value="1"/>
</dbReference>
<evidence type="ECO:0000259" key="7">
    <source>
        <dbReference type="Pfam" id="PF01926"/>
    </source>
</evidence>
<keyword evidence="5" id="KW-0539">Nucleus</keyword>
<feature type="compositionally biased region" description="Polar residues" evidence="6">
    <location>
        <begin position="497"/>
        <end position="506"/>
    </location>
</feature>
<dbReference type="PANTHER" id="PTHR11089">
    <property type="entry name" value="GTP-BINDING PROTEIN-RELATED"/>
    <property type="match status" value="1"/>
</dbReference>
<feature type="region of interest" description="Disordered" evidence="6">
    <location>
        <begin position="489"/>
        <end position="598"/>
    </location>
</feature>
<dbReference type="InterPro" id="IPR006073">
    <property type="entry name" value="GTP-bd"/>
</dbReference>
<dbReference type="FunFam" id="1.10.1580.10:FF:000002">
    <property type="entry name" value="Guanine nucleotide-binding protein-like 3 (nucleolar)-like"/>
    <property type="match status" value="1"/>
</dbReference>
<dbReference type="GO" id="GO:0005525">
    <property type="term" value="F:GTP binding"/>
    <property type="evidence" value="ECO:0007669"/>
    <property type="project" value="UniProtKB-KW"/>
</dbReference>
<name>A0A409XC96_PSICY</name>
<evidence type="ECO:0000256" key="5">
    <source>
        <dbReference type="ARBA" id="ARBA00023242"/>
    </source>
</evidence>
<sequence>MMGRSKLKKDPGIPRLPNLKVKVRNAQQKPHVPPERQLDRDATMASEPTLTTLAMLASEAEASSSALEQQQQLFMDPSSSTSGTGVVSRTKEQMRKYYLKALHKVVDEADIIILVLDARDPEGCRSRMVEEEVRRREAEGKKLVFVLNKIGEIWHSLALFGGSECHEDLIPRANAQEWLKYLRHSTPTLPFLSSASSQHQRTNISSTTAPALMKLLKAYKPKAGSVTIGVVGYPNVGKSSLINSLKRSKVCAVAAQPGHTKDLQSVQLERGMRVIDSPGVVFDEDFYDDGKGSKKSSVLLRNVVKVEDVEDPIAVVEEILVRTPPATLQKIYSLPEFTSTLEFLTMLALSNGRLLKGGTPDLNSAARQVLTDWNQQKIPYFSTPPTIHPSMIPSTVAATRNGEDGPVIAPGAENVGQAQILQELSKPFQLEGLFGAADAGAFGGRGNDGDIPMDDEDEEDEVFWDAVETPEAMEDDGVPMESDDLRHVIPRKRSRSPSEAPQPVQNTRRGGRGPAAAATGPAFESELAHYNRQPKRQRKSKEVPAYDTQPDKNVLEQMERSNPLNRKSLKRDAKRARKAHRVKADPASAGGGGGGMEIDDEGLGFTFMA</sequence>
<dbReference type="SUPFAM" id="SSF52540">
    <property type="entry name" value="P-loop containing nucleoside triphosphate hydrolases"/>
    <property type="match status" value="1"/>
</dbReference>
<evidence type="ECO:0000256" key="6">
    <source>
        <dbReference type="SAM" id="MobiDB-lite"/>
    </source>
</evidence>
<dbReference type="Gene3D" id="1.10.1580.10">
    <property type="match status" value="1"/>
</dbReference>
<dbReference type="InterPro" id="IPR027417">
    <property type="entry name" value="P-loop_NTPase"/>
</dbReference>
<dbReference type="EMBL" id="NHYD01002089">
    <property type="protein sequence ID" value="PPQ88371.1"/>
    <property type="molecule type" value="Genomic_DNA"/>
</dbReference>
<proteinExistence type="predicted"/>
<evidence type="ECO:0000256" key="2">
    <source>
        <dbReference type="ARBA" id="ARBA00022741"/>
    </source>
</evidence>
<dbReference type="PANTHER" id="PTHR11089:SF30">
    <property type="entry name" value="GUANINE NUCLEOTIDE-BINDING PROTEIN-LIKE 3 HOMOLOG"/>
    <property type="match status" value="1"/>
</dbReference>
<organism evidence="8 9">
    <name type="scientific">Psilocybe cyanescens</name>
    <dbReference type="NCBI Taxonomy" id="93625"/>
    <lineage>
        <taxon>Eukaryota</taxon>
        <taxon>Fungi</taxon>
        <taxon>Dikarya</taxon>
        <taxon>Basidiomycota</taxon>
        <taxon>Agaricomycotina</taxon>
        <taxon>Agaricomycetes</taxon>
        <taxon>Agaricomycetidae</taxon>
        <taxon>Agaricales</taxon>
        <taxon>Agaricineae</taxon>
        <taxon>Strophariaceae</taxon>
        <taxon>Psilocybe</taxon>
    </lineage>
</organism>
<gene>
    <name evidence="8" type="ORF">CVT25_002117</name>
</gene>
<feature type="compositionally biased region" description="Basic residues" evidence="6">
    <location>
        <begin position="567"/>
        <end position="581"/>
    </location>
</feature>
<dbReference type="InterPro" id="IPR023179">
    <property type="entry name" value="GTP-bd_ortho_bundle_sf"/>
</dbReference>
<accession>A0A409XC96</accession>
<evidence type="ECO:0000256" key="1">
    <source>
        <dbReference type="ARBA" id="ARBA00004123"/>
    </source>
</evidence>
<evidence type="ECO:0000313" key="8">
    <source>
        <dbReference type="EMBL" id="PPQ88371.1"/>
    </source>
</evidence>
<evidence type="ECO:0000256" key="3">
    <source>
        <dbReference type="ARBA" id="ARBA00023054"/>
    </source>
</evidence>
<keyword evidence="4" id="KW-0342">GTP-binding</keyword>
<dbReference type="GO" id="GO:0005730">
    <property type="term" value="C:nucleolus"/>
    <property type="evidence" value="ECO:0007669"/>
    <property type="project" value="TreeGrafter"/>
</dbReference>
<protein>
    <recommendedName>
        <fullName evidence="7">G domain-containing protein</fullName>
    </recommendedName>
</protein>
<reference evidence="8 9" key="1">
    <citation type="journal article" date="2018" name="Evol. Lett.">
        <title>Horizontal gene cluster transfer increased hallucinogenic mushroom diversity.</title>
        <authorList>
            <person name="Reynolds H.T."/>
            <person name="Vijayakumar V."/>
            <person name="Gluck-Thaler E."/>
            <person name="Korotkin H.B."/>
            <person name="Matheny P.B."/>
            <person name="Slot J.C."/>
        </authorList>
    </citation>
    <scope>NUCLEOTIDE SEQUENCE [LARGE SCALE GENOMIC DNA]</scope>
    <source>
        <strain evidence="8 9">2631</strain>
    </source>
</reference>
<feature type="compositionally biased region" description="Basic and acidic residues" evidence="6">
    <location>
        <begin position="540"/>
        <end position="559"/>
    </location>
</feature>
<comment type="subcellular location">
    <subcellularLocation>
        <location evidence="1">Nucleus</location>
    </subcellularLocation>
</comment>
<dbReference type="OrthoDB" id="444945at2759"/>
<evidence type="ECO:0000313" key="9">
    <source>
        <dbReference type="Proteomes" id="UP000283269"/>
    </source>
</evidence>
<dbReference type="InterPro" id="IPR050755">
    <property type="entry name" value="TRAFAC_YlqF/YawG_RiboMat"/>
</dbReference>
<evidence type="ECO:0000256" key="4">
    <source>
        <dbReference type="ARBA" id="ARBA00023134"/>
    </source>
</evidence>
<dbReference type="Gene3D" id="3.40.50.300">
    <property type="entry name" value="P-loop containing nucleotide triphosphate hydrolases"/>
    <property type="match status" value="1"/>
</dbReference>
<dbReference type="InParanoid" id="A0A409XC96"/>
<keyword evidence="2" id="KW-0547">Nucleotide-binding</keyword>
<keyword evidence="9" id="KW-1185">Reference proteome</keyword>
<comment type="caution">
    <text evidence="8">The sequence shown here is derived from an EMBL/GenBank/DDBJ whole genome shotgun (WGS) entry which is preliminary data.</text>
</comment>
<dbReference type="Proteomes" id="UP000283269">
    <property type="component" value="Unassembled WGS sequence"/>
</dbReference>